<dbReference type="InterPro" id="IPR052343">
    <property type="entry name" value="Retrotransposon-Effector_Assoc"/>
</dbReference>
<evidence type="ECO:0000259" key="1">
    <source>
        <dbReference type="Pfam" id="PF00078"/>
    </source>
</evidence>
<proteinExistence type="predicted"/>
<dbReference type="Pfam" id="PF00078">
    <property type="entry name" value="RVT_1"/>
    <property type="match status" value="1"/>
</dbReference>
<dbReference type="InterPro" id="IPR043502">
    <property type="entry name" value="DNA/RNA_pol_sf"/>
</dbReference>
<evidence type="ECO:0000313" key="3">
    <source>
        <dbReference type="RefSeq" id="XP_071912302.1"/>
    </source>
</evidence>
<organism evidence="2 3">
    <name type="scientific">Coffea arabica</name>
    <name type="common">Arabian coffee</name>
    <dbReference type="NCBI Taxonomy" id="13443"/>
    <lineage>
        <taxon>Eukaryota</taxon>
        <taxon>Viridiplantae</taxon>
        <taxon>Streptophyta</taxon>
        <taxon>Embryophyta</taxon>
        <taxon>Tracheophyta</taxon>
        <taxon>Spermatophyta</taxon>
        <taxon>Magnoliopsida</taxon>
        <taxon>eudicotyledons</taxon>
        <taxon>Gunneridae</taxon>
        <taxon>Pentapetalae</taxon>
        <taxon>asterids</taxon>
        <taxon>lamiids</taxon>
        <taxon>Gentianales</taxon>
        <taxon>Rubiaceae</taxon>
        <taxon>Ixoroideae</taxon>
        <taxon>Gardenieae complex</taxon>
        <taxon>Bertiereae - Coffeeae clade</taxon>
        <taxon>Coffeeae</taxon>
        <taxon>Coffea</taxon>
    </lineage>
</organism>
<dbReference type="InterPro" id="IPR036691">
    <property type="entry name" value="Endo/exonu/phosph_ase_sf"/>
</dbReference>
<dbReference type="SUPFAM" id="SSF56672">
    <property type="entry name" value="DNA/RNA polymerases"/>
    <property type="match status" value="1"/>
</dbReference>
<dbReference type="SUPFAM" id="SSF56219">
    <property type="entry name" value="DNase I-like"/>
    <property type="match status" value="1"/>
</dbReference>
<feature type="domain" description="Reverse transcriptase" evidence="1">
    <location>
        <begin position="547"/>
        <end position="635"/>
    </location>
</feature>
<protein>
    <recommendedName>
        <fullName evidence="1">Reverse transcriptase domain-containing protein</fullName>
    </recommendedName>
</protein>
<dbReference type="InterPro" id="IPR000477">
    <property type="entry name" value="RT_dom"/>
</dbReference>
<dbReference type="Proteomes" id="UP001652660">
    <property type="component" value="Chromosome 6e"/>
</dbReference>
<dbReference type="PANTHER" id="PTHR46890">
    <property type="entry name" value="NON-LTR RETROLELEMENT REVERSE TRANSCRIPTASE-LIKE PROTEIN-RELATED"/>
    <property type="match status" value="1"/>
</dbReference>
<keyword evidence="2" id="KW-1185">Reference proteome</keyword>
<dbReference type="CDD" id="cd01650">
    <property type="entry name" value="RT_nLTR_like"/>
    <property type="match status" value="1"/>
</dbReference>
<evidence type="ECO:0000313" key="2">
    <source>
        <dbReference type="Proteomes" id="UP001652660"/>
    </source>
</evidence>
<dbReference type="Gene3D" id="3.60.10.10">
    <property type="entry name" value="Endonuclease/exonuclease/phosphatase"/>
    <property type="match status" value="1"/>
</dbReference>
<reference evidence="3" key="1">
    <citation type="submission" date="2025-08" db="UniProtKB">
        <authorList>
            <consortium name="RefSeq"/>
        </authorList>
    </citation>
    <scope>IDENTIFICATION</scope>
    <source>
        <tissue evidence="3">Leaves</tissue>
    </source>
</reference>
<dbReference type="GeneID" id="140009868"/>
<gene>
    <name evidence="3" type="primary">LOC140009868</name>
</gene>
<sequence>MNLEKERLALPLVTQVEEGNQTPIAVEEMEEEQETERHNQNQEYEVNAETTGVLVIHQEPHRTEKVQEAINKQAKRTFRRLTSPTRNRRPLREVNGNEVSQLHGGKREVLIRDEEMEEANTELIQRKKTKPMDEIYSAEVKGEVTGSFLKGTFEAMHKAGGMALLWPQETNILEVYKTAFTIEAKIEDPASQAFWWFVGVYASCDPRIRKEQWRVLSNRKCPWGTRYIIAGDFNDILSNDEKWGGAVRDERSFKDFRDFIYQNSLLDIGFEGHPWTWSNHWDNEGEIRQKLDRCLCNTEWFQDFERARCQHIDTFASDHYMLLLDTDPGQERKKKANSRNKITVLRKELERVRDSSIENRKGILDDIKNQLKKAYKEEEKFWSQKSRINWLREGDKNTRYFHTYVKGRRVSNRIRTLQRGNGSWTANEEENVTEISDFFKDLFKSGRRGDMSEILDGIPHSITQEMNEKLTKAVEEGEIHETLFSINLEKAPGQDGMTPLFFQRFWSTIKSDIIPAIKAFFNSGFMLKSVNHTVISLIPKILHPTSLKNYRPISFCSVLYKIISKILANRLKSVLDKCISKTQSAFIPDRQILDNVIVAHEYMHYLKNKRQGNDGYMAIKLDMAKAYDRVEWHFL</sequence>
<dbReference type="RefSeq" id="XP_071912302.1">
    <property type="nucleotide sequence ID" value="XM_072056201.1"/>
</dbReference>
<dbReference type="PANTHER" id="PTHR46890:SF48">
    <property type="entry name" value="RNA-DIRECTED DNA POLYMERASE"/>
    <property type="match status" value="1"/>
</dbReference>
<name>A0ABM4UYE2_COFAR</name>
<accession>A0ABM4UYE2</accession>